<dbReference type="OrthoDB" id="25028at2759"/>
<comment type="subcellular location">
    <subcellularLocation>
        <location evidence="1">Secreted</location>
        <location evidence="1">Extracellular space</location>
    </subcellularLocation>
</comment>
<dbReference type="GO" id="GO:0005576">
    <property type="term" value="C:extracellular region"/>
    <property type="evidence" value="ECO:0007669"/>
    <property type="project" value="UniProtKB-SubCell"/>
</dbReference>
<evidence type="ECO:0000313" key="7">
    <source>
        <dbReference type="EMBL" id="CAG00217.1"/>
    </source>
</evidence>
<dbReference type="Gene3D" id="1.25.40.420">
    <property type="match status" value="1"/>
</dbReference>
<evidence type="ECO:0000256" key="5">
    <source>
        <dbReference type="SAM" id="MobiDB-lite"/>
    </source>
</evidence>
<keyword evidence="4" id="KW-0325">Glycoprotein</keyword>
<reference evidence="7" key="2">
    <citation type="submission" date="2004-02" db="EMBL/GenBank/DDBJ databases">
        <authorList>
            <consortium name="Genoscope"/>
            <consortium name="Whitehead Institute Centre for Genome Research"/>
        </authorList>
    </citation>
    <scope>NUCLEOTIDE SEQUENCE</scope>
</reference>
<evidence type="ECO:0000256" key="2">
    <source>
        <dbReference type="ARBA" id="ARBA00022525"/>
    </source>
</evidence>
<gene>
    <name evidence="7" type="ORF">GSTENG00018575001</name>
</gene>
<dbReference type="InterPro" id="IPR000210">
    <property type="entry name" value="BTB/POZ_dom"/>
</dbReference>
<comment type="caution">
    <text evidence="7">The sequence shown here is derived from an EMBL/GenBank/DDBJ whole genome shotgun (WGS) entry which is preliminary data.</text>
</comment>
<evidence type="ECO:0000256" key="4">
    <source>
        <dbReference type="ARBA" id="ARBA00023180"/>
    </source>
</evidence>
<evidence type="ECO:0000259" key="6">
    <source>
        <dbReference type="PROSITE" id="PS50097"/>
    </source>
</evidence>
<dbReference type="SUPFAM" id="SSF54695">
    <property type="entry name" value="POZ domain"/>
    <property type="match status" value="1"/>
</dbReference>
<proteinExistence type="predicted"/>
<organism evidence="7">
    <name type="scientific">Tetraodon nigroviridis</name>
    <name type="common">Spotted green pufferfish</name>
    <name type="synonym">Chelonodon nigroviridis</name>
    <dbReference type="NCBI Taxonomy" id="99883"/>
    <lineage>
        <taxon>Eukaryota</taxon>
        <taxon>Metazoa</taxon>
        <taxon>Chordata</taxon>
        <taxon>Craniata</taxon>
        <taxon>Vertebrata</taxon>
        <taxon>Euteleostomi</taxon>
        <taxon>Actinopterygii</taxon>
        <taxon>Neopterygii</taxon>
        <taxon>Teleostei</taxon>
        <taxon>Neoteleostei</taxon>
        <taxon>Acanthomorphata</taxon>
        <taxon>Eupercaria</taxon>
        <taxon>Tetraodontiformes</taxon>
        <taxon>Tetradontoidea</taxon>
        <taxon>Tetraodontidae</taxon>
        <taxon>Tetraodon</taxon>
    </lineage>
</organism>
<name>Q4SGL5_TETNG</name>
<keyword evidence="2" id="KW-0964">Secreted</keyword>
<dbReference type="Pfam" id="PF07707">
    <property type="entry name" value="BACK"/>
    <property type="match status" value="1"/>
</dbReference>
<accession>Q4SGL5</accession>
<dbReference type="Gene3D" id="3.30.710.10">
    <property type="entry name" value="Potassium Channel Kv1.1, Chain A"/>
    <property type="match status" value="1"/>
</dbReference>
<dbReference type="InterPro" id="IPR011705">
    <property type="entry name" value="BACK"/>
</dbReference>
<dbReference type="PANTHER" id="PTHR24410:SF16">
    <property type="entry name" value="GALECTIN-3-BINDING PROTEIN"/>
    <property type="match status" value="1"/>
</dbReference>
<protein>
    <submittedName>
        <fullName evidence="7">(spotted green pufferfish) hypothetical protein</fullName>
    </submittedName>
</protein>
<dbReference type="InterPro" id="IPR051481">
    <property type="entry name" value="BTB-POZ/Galectin-3-binding"/>
</dbReference>
<dbReference type="SMART" id="SM00875">
    <property type="entry name" value="BACK"/>
    <property type="match status" value="1"/>
</dbReference>
<feature type="region of interest" description="Disordered" evidence="5">
    <location>
        <begin position="1"/>
        <end position="38"/>
    </location>
</feature>
<dbReference type="PANTHER" id="PTHR24410">
    <property type="entry name" value="HL07962P-RELATED"/>
    <property type="match status" value="1"/>
</dbReference>
<keyword evidence="3" id="KW-0732">Signal</keyword>
<dbReference type="KEGG" id="tng:GSTEN00018575G001"/>
<dbReference type="InterPro" id="IPR011333">
    <property type="entry name" value="SKP1/BTB/POZ_sf"/>
</dbReference>
<evidence type="ECO:0000256" key="1">
    <source>
        <dbReference type="ARBA" id="ARBA00004239"/>
    </source>
</evidence>
<dbReference type="Pfam" id="PF00651">
    <property type="entry name" value="BTB"/>
    <property type="match status" value="1"/>
</dbReference>
<dbReference type="AlphaFoldDB" id="Q4SGL5"/>
<sequence length="465" mass="52587">MLTQRGVRLKRPGSSSSPPAGGGGVASTVAEESTHPLDHSRDLSEVMGRIFDSGDACDFLIVVRSSDEDVSQTVCAHKMILSPFQPFNVSEGSESITISISRPCLQHFTTFVRYLYTRKVNTSSSSVQCLHWMASRFGAKQLMEDTGRLFVEVMPQDPSFQTQLSLYDYATEMGDLLMQENCVRYLAWNYQNLTTSPAWTRLSVQLLQTLLQRADLVVPDEYFVLQSVETWIRETGKSTSLETQAQLLSHVRFPMISAERLFHLETVSPLYSAHQGLYKEKMLKALQFNLLLFNQIQASPAFHKEDPDYQTRIYTAKPWSVVIHPSDKVQEQVVFRGNGRVSTLGYYSHTIAASMVTPVHNSLIFQKDKLRWEASLLRRHQDCSHAGLSCPSLPMARLKTQSAVSTPQVVFQNRLLLMCRGSYVCQVQDFKNAVSPLTMDGVYKVAYPCPGDQYTFQYVVRPQYV</sequence>
<evidence type="ECO:0000256" key="3">
    <source>
        <dbReference type="ARBA" id="ARBA00022729"/>
    </source>
</evidence>
<feature type="domain" description="BTB" evidence="6">
    <location>
        <begin position="57"/>
        <end position="124"/>
    </location>
</feature>
<reference evidence="7" key="1">
    <citation type="journal article" date="2004" name="Nature">
        <title>Genome duplication in the teleost fish Tetraodon nigroviridis reveals the early vertebrate proto-karyotype.</title>
        <authorList>
            <person name="Jaillon O."/>
            <person name="Aury J.-M."/>
            <person name="Brunet F."/>
            <person name="Petit J.-L."/>
            <person name="Stange-Thomann N."/>
            <person name="Mauceli E."/>
            <person name="Bouneau L."/>
            <person name="Fischer C."/>
            <person name="Ozouf-Costaz C."/>
            <person name="Bernot A."/>
            <person name="Nicaud S."/>
            <person name="Jaffe D."/>
            <person name="Fisher S."/>
            <person name="Lutfalla G."/>
            <person name="Dossat C."/>
            <person name="Segurens B."/>
            <person name="Dasilva C."/>
            <person name="Salanoubat M."/>
            <person name="Levy M."/>
            <person name="Boudet N."/>
            <person name="Castellano S."/>
            <person name="Anthouard V."/>
            <person name="Jubin C."/>
            <person name="Castelli V."/>
            <person name="Katinka M."/>
            <person name="Vacherie B."/>
            <person name="Biemont C."/>
            <person name="Skalli Z."/>
            <person name="Cattolico L."/>
            <person name="Poulain J."/>
            <person name="De Berardinis V."/>
            <person name="Cruaud C."/>
            <person name="Duprat S."/>
            <person name="Brottier P."/>
            <person name="Coutanceau J.-P."/>
            <person name="Gouzy J."/>
            <person name="Parra G."/>
            <person name="Lardier G."/>
            <person name="Chapple C."/>
            <person name="McKernan K.J."/>
            <person name="McEwan P."/>
            <person name="Bosak S."/>
            <person name="Kellis M."/>
            <person name="Volff J.-N."/>
            <person name="Guigo R."/>
            <person name="Zody M.C."/>
            <person name="Mesirov J."/>
            <person name="Lindblad-Toh K."/>
            <person name="Birren B."/>
            <person name="Nusbaum C."/>
            <person name="Kahn D."/>
            <person name="Robinson-Rechavi M."/>
            <person name="Laudet V."/>
            <person name="Schachter V."/>
            <person name="Quetier F."/>
            <person name="Saurin W."/>
            <person name="Scarpelli C."/>
            <person name="Wincker P."/>
            <person name="Lander E.S."/>
            <person name="Weissenbach J."/>
            <person name="Roest Crollius H."/>
        </authorList>
    </citation>
    <scope>NUCLEOTIDE SEQUENCE [LARGE SCALE GENOMIC DNA]</scope>
</reference>
<dbReference type="PROSITE" id="PS50097">
    <property type="entry name" value="BTB"/>
    <property type="match status" value="1"/>
</dbReference>
<dbReference type="EMBL" id="CAAE01014593">
    <property type="protein sequence ID" value="CAG00217.1"/>
    <property type="molecule type" value="Genomic_DNA"/>
</dbReference>